<dbReference type="CDD" id="cd01714">
    <property type="entry name" value="ETF_beta"/>
    <property type="match status" value="1"/>
</dbReference>
<dbReference type="EMBL" id="VTOW01000003">
    <property type="protein sequence ID" value="NKE72461.1"/>
    <property type="molecule type" value="Genomic_DNA"/>
</dbReference>
<evidence type="ECO:0000313" key="4">
    <source>
        <dbReference type="Proteomes" id="UP000534783"/>
    </source>
</evidence>
<keyword evidence="4" id="KW-1185">Reference proteome</keyword>
<evidence type="ECO:0000313" key="3">
    <source>
        <dbReference type="EMBL" id="NKE72461.1"/>
    </source>
</evidence>
<accession>A0A7X6IC56</accession>
<dbReference type="PIRSF" id="PIRSF000090">
    <property type="entry name" value="Beta-ETF"/>
    <property type="match status" value="1"/>
</dbReference>
<dbReference type="Pfam" id="PF01012">
    <property type="entry name" value="ETF"/>
    <property type="match status" value="1"/>
</dbReference>
<feature type="domain" description="Electron transfer flavoprotein alpha/beta-subunit N-terminal" evidence="2">
    <location>
        <begin position="23"/>
        <end position="215"/>
    </location>
</feature>
<dbReference type="PANTHER" id="PTHR21294">
    <property type="entry name" value="ELECTRON TRANSFER FLAVOPROTEIN BETA-SUBUNIT"/>
    <property type="match status" value="1"/>
</dbReference>
<evidence type="ECO:0000259" key="2">
    <source>
        <dbReference type="SMART" id="SM00893"/>
    </source>
</evidence>
<keyword evidence="1" id="KW-0249">Electron transport</keyword>
<dbReference type="Proteomes" id="UP000534783">
    <property type="component" value="Unassembled WGS sequence"/>
</dbReference>
<dbReference type="RefSeq" id="WP_168062120.1">
    <property type="nucleotide sequence ID" value="NZ_VTOW01000003.1"/>
</dbReference>
<reference evidence="3 4" key="1">
    <citation type="journal article" date="2020" name="Nature">
        <title>Bacterial chemolithoautotrophy via manganese oxidation.</title>
        <authorList>
            <person name="Yu H."/>
            <person name="Leadbetter J.R."/>
        </authorList>
    </citation>
    <scope>NUCLEOTIDE SEQUENCE [LARGE SCALE GENOMIC DNA]</scope>
    <source>
        <strain evidence="3 4">Mn-1</strain>
    </source>
</reference>
<name>A0A7X6IC56_9BACT</name>
<dbReference type="InterPro" id="IPR014729">
    <property type="entry name" value="Rossmann-like_a/b/a_fold"/>
</dbReference>
<keyword evidence="1" id="KW-0813">Transport</keyword>
<dbReference type="AlphaFoldDB" id="A0A7X6IC56"/>
<evidence type="ECO:0000256" key="1">
    <source>
        <dbReference type="ARBA" id="ARBA00022982"/>
    </source>
</evidence>
<protein>
    <submittedName>
        <fullName evidence="3">Electron transfer flavoprotein subunit beta/FixA family protein</fullName>
    </submittedName>
</protein>
<organism evidence="3 4">
    <name type="scientific">Candidatus Manganitrophus noduliformans</name>
    <dbReference type="NCBI Taxonomy" id="2606439"/>
    <lineage>
        <taxon>Bacteria</taxon>
        <taxon>Pseudomonadati</taxon>
        <taxon>Nitrospirota</taxon>
        <taxon>Nitrospiria</taxon>
        <taxon>Candidatus Troglogloeales</taxon>
        <taxon>Candidatus Manganitrophaceae</taxon>
        <taxon>Candidatus Manganitrophus</taxon>
    </lineage>
</organism>
<dbReference type="SUPFAM" id="SSF52402">
    <property type="entry name" value="Adenine nucleotide alpha hydrolases-like"/>
    <property type="match status" value="1"/>
</dbReference>
<dbReference type="GO" id="GO:0009055">
    <property type="term" value="F:electron transfer activity"/>
    <property type="evidence" value="ECO:0007669"/>
    <property type="project" value="InterPro"/>
</dbReference>
<comment type="caution">
    <text evidence="3">The sequence shown here is derived from an EMBL/GenBank/DDBJ whole genome shotgun (WGS) entry which is preliminary data.</text>
</comment>
<dbReference type="SMART" id="SM00893">
    <property type="entry name" value="ETF"/>
    <property type="match status" value="1"/>
</dbReference>
<dbReference type="InterPro" id="IPR014730">
    <property type="entry name" value="ETF_a/b_N"/>
</dbReference>
<gene>
    <name evidence="3" type="ORF">MNODULE_17055</name>
</gene>
<dbReference type="InterPro" id="IPR033948">
    <property type="entry name" value="ETF_beta_N"/>
</dbReference>
<proteinExistence type="predicted"/>
<dbReference type="Gene3D" id="3.40.50.620">
    <property type="entry name" value="HUPs"/>
    <property type="match status" value="1"/>
</dbReference>
<dbReference type="InterPro" id="IPR012255">
    <property type="entry name" value="ETF_b"/>
</dbReference>
<sequence>MNIAVCIKQVPASESKVKPSADGKDIDRTGLTYVVNPYDEFGVEEALRIKERLKTGQVTVFTLGPEKAAEALRTCLAVGADQAVHIKDAPLEGGDAYATAVALAAALKRNPYDILFFGRQAIDDDAGAVGIHVAEMMGLPHVAGINKLEIDPQAKKAIAHRQIEGAIEVVEVTLPAIFTCQKGLNEPRYASLPGIMKAKQKPLTVLTLADLGLDPGQVGSNGAKLVVEKIESPPVRSAGKIIEGEPAQAVAELVRVLREEIKVL</sequence>